<reference evidence="2 3" key="1">
    <citation type="journal article" date="2023" name="J. Hered.">
        <title>Chromosome-level genome of the wood stork (Mycteria americana) provides insight into avian chromosome evolution.</title>
        <authorList>
            <person name="Flamio R. Jr."/>
            <person name="Ramstad K.M."/>
        </authorList>
    </citation>
    <scope>NUCLEOTIDE SEQUENCE [LARGE SCALE GENOMIC DNA]</scope>
    <source>
        <strain evidence="2">JAX WOST 10</strain>
    </source>
</reference>
<evidence type="ECO:0000313" key="3">
    <source>
        <dbReference type="Proteomes" id="UP001333110"/>
    </source>
</evidence>
<evidence type="ECO:0000259" key="1">
    <source>
        <dbReference type="PROSITE" id="PS50878"/>
    </source>
</evidence>
<protein>
    <recommendedName>
        <fullName evidence="1">Reverse transcriptase domain-containing protein</fullName>
    </recommendedName>
</protein>
<feature type="domain" description="Reverse transcriptase" evidence="1">
    <location>
        <begin position="1"/>
        <end position="174"/>
    </location>
</feature>
<dbReference type="EMBL" id="JAUNZN010000003">
    <property type="protein sequence ID" value="KAK4824621.1"/>
    <property type="molecule type" value="Genomic_DNA"/>
</dbReference>
<keyword evidence="3" id="KW-1185">Reference proteome</keyword>
<dbReference type="Pfam" id="PF00078">
    <property type="entry name" value="RVT_1"/>
    <property type="match status" value="1"/>
</dbReference>
<dbReference type="Proteomes" id="UP001333110">
    <property type="component" value="Unassembled WGS sequence"/>
</dbReference>
<dbReference type="PROSITE" id="PS50878">
    <property type="entry name" value="RT_POL"/>
    <property type="match status" value="1"/>
</dbReference>
<dbReference type="InterPro" id="IPR043502">
    <property type="entry name" value="DNA/RNA_pol_sf"/>
</dbReference>
<sequence length="208" mass="23561">MTGLVDKGRAVDIVDLDFSKAFDTVSHKIVTDKLLMYGLDKQAERWIENWLNVWAQRVVTSGMKSSWRPVTSSVPQGSILGPVLFNIFVTNNFIANNCPIWMMGDGQGVALHLGRNNPRHQYTLGAIQLKSSLAEKDLVDTKLNMSQQWDLEAKKVNGVRGCMRQSRSREGILPSTQHWCTFYKSYSYKTTEEPFNPSNQLTSELCIE</sequence>
<gene>
    <name evidence="2" type="ORF">QYF61_016927</name>
</gene>
<accession>A0AAN7NGN8</accession>
<evidence type="ECO:0000313" key="2">
    <source>
        <dbReference type="EMBL" id="KAK4824621.1"/>
    </source>
</evidence>
<name>A0AAN7NGN8_MYCAM</name>
<dbReference type="AlphaFoldDB" id="A0AAN7NGN8"/>
<dbReference type="InterPro" id="IPR000477">
    <property type="entry name" value="RT_dom"/>
</dbReference>
<proteinExistence type="predicted"/>
<dbReference type="SUPFAM" id="SSF56672">
    <property type="entry name" value="DNA/RNA polymerases"/>
    <property type="match status" value="1"/>
</dbReference>
<dbReference type="PANTHER" id="PTHR33332">
    <property type="entry name" value="REVERSE TRANSCRIPTASE DOMAIN-CONTAINING PROTEIN"/>
    <property type="match status" value="1"/>
</dbReference>
<comment type="caution">
    <text evidence="2">The sequence shown here is derived from an EMBL/GenBank/DDBJ whole genome shotgun (WGS) entry which is preliminary data.</text>
</comment>
<organism evidence="2 3">
    <name type="scientific">Mycteria americana</name>
    <name type="common">Wood stork</name>
    <dbReference type="NCBI Taxonomy" id="33587"/>
    <lineage>
        <taxon>Eukaryota</taxon>
        <taxon>Metazoa</taxon>
        <taxon>Chordata</taxon>
        <taxon>Craniata</taxon>
        <taxon>Vertebrata</taxon>
        <taxon>Euteleostomi</taxon>
        <taxon>Archelosauria</taxon>
        <taxon>Archosauria</taxon>
        <taxon>Dinosauria</taxon>
        <taxon>Saurischia</taxon>
        <taxon>Theropoda</taxon>
        <taxon>Coelurosauria</taxon>
        <taxon>Aves</taxon>
        <taxon>Neognathae</taxon>
        <taxon>Neoaves</taxon>
        <taxon>Aequornithes</taxon>
        <taxon>Ciconiiformes</taxon>
        <taxon>Ciconiidae</taxon>
        <taxon>Mycteria</taxon>
    </lineage>
</organism>